<dbReference type="Proteomes" id="UP000251576">
    <property type="component" value="Unassembled WGS sequence"/>
</dbReference>
<gene>
    <name evidence="1" type="ORF">DP202_06885</name>
</gene>
<comment type="caution">
    <text evidence="1">The sequence shown here is derived from an EMBL/GenBank/DDBJ whole genome shotgun (WGS) entry which is preliminary data.</text>
</comment>
<reference evidence="1 2" key="1">
    <citation type="submission" date="2018-06" db="EMBL/GenBank/DDBJ databases">
        <title>ACT-28, a chromosomally-encoded AmpC with carbapenemase activity from Enterobacter kobei.</title>
        <authorList>
            <person name="Jousset A.B."/>
            <person name="Oueslati S."/>
            <person name="Bernabeu S."/>
            <person name="Takissian J."/>
            <person name="Creton E."/>
            <person name="Vogel A."/>
            <person name="Cotellon G."/>
            <person name="Bonnin R.A."/>
            <person name="Dortet L."/>
            <person name="Naas T."/>
        </authorList>
    </citation>
    <scope>NUCLEOTIDE SEQUENCE [LARGE SCALE GENOMIC DNA]</scope>
    <source>
        <strain evidence="1 2">99B3</strain>
    </source>
</reference>
<sequence>MISHRTRYSLAQFLSIQEASVSIALFSKYGVEHLALYPAQLLPSIVNTVRDQDDRTLLKVLQEIVATPGNLRAKVSPKTLFEERMHDLTQCLLIDGYIAQDKKLLQTDPSIADAAPVEDDLITALRGFGSPQRDAIIDKINDSAEAFRAAPPDYNAALTNARVALEALSVDVAAEVVHQQQINASFNPAKWGEVIGFLRSSGEITLEEEKGLAGVFGFLSPGAHRPVGIPENQMARLGRSFALNMCWFLLQNRIARRSS</sequence>
<dbReference type="AlphaFoldDB" id="A0A330GCB7"/>
<evidence type="ECO:0000313" key="2">
    <source>
        <dbReference type="Proteomes" id="UP000251576"/>
    </source>
</evidence>
<proteinExistence type="predicted"/>
<dbReference type="RefSeq" id="WP_112780406.1">
    <property type="nucleotide sequence ID" value="NZ_CABMNQ010000009.1"/>
</dbReference>
<protein>
    <submittedName>
        <fullName evidence="1">Uncharacterized protein</fullName>
    </submittedName>
</protein>
<accession>A0A330GCB7</accession>
<evidence type="ECO:0000313" key="1">
    <source>
        <dbReference type="EMBL" id="RAZ70434.1"/>
    </source>
</evidence>
<organism evidence="1 2">
    <name type="scientific">Enterobacter cloacae</name>
    <dbReference type="NCBI Taxonomy" id="550"/>
    <lineage>
        <taxon>Bacteria</taxon>
        <taxon>Pseudomonadati</taxon>
        <taxon>Pseudomonadota</taxon>
        <taxon>Gammaproteobacteria</taxon>
        <taxon>Enterobacterales</taxon>
        <taxon>Enterobacteriaceae</taxon>
        <taxon>Enterobacter</taxon>
        <taxon>Enterobacter cloacae complex</taxon>
    </lineage>
</organism>
<dbReference type="EMBL" id="QMDH01000009">
    <property type="protein sequence ID" value="RAZ70434.1"/>
    <property type="molecule type" value="Genomic_DNA"/>
</dbReference>
<name>A0A330GCB7_ENTCL</name>